<feature type="chain" id="PRO_5026959209" evidence="1">
    <location>
        <begin position="28"/>
        <end position="396"/>
    </location>
</feature>
<reference evidence="2" key="1">
    <citation type="submission" date="2020-02" db="EMBL/GenBank/DDBJ databases">
        <authorList>
            <person name="Meier V. D."/>
        </authorList>
    </citation>
    <scope>NUCLEOTIDE SEQUENCE</scope>
    <source>
        <strain evidence="2">AVDCRST_MAG67</strain>
    </source>
</reference>
<dbReference type="EMBL" id="CADCVQ010000094">
    <property type="protein sequence ID" value="CAA9505628.1"/>
    <property type="molecule type" value="Genomic_DNA"/>
</dbReference>
<evidence type="ECO:0000256" key="1">
    <source>
        <dbReference type="SAM" id="SignalP"/>
    </source>
</evidence>
<dbReference type="InterPro" id="IPR007407">
    <property type="entry name" value="DUF459"/>
</dbReference>
<accession>A0A6J4SUN3</accession>
<name>A0A6J4SUN3_9ACTN</name>
<protein>
    <submittedName>
        <fullName evidence="2">Uncharacterized protein</fullName>
    </submittedName>
</protein>
<sequence>MNVRAARALAVLAALAPALSAASRANAQSPPASLLVMDATLRQTGDELRFALRFNRAVPVRELQPRLGRSICVVLSPDRPSRRRACMSRRGARLRATLVRIDEAGFATGAARPLRAANVVVRGTHVTLRAPAGALGVKLGDTVSWRAVLQWREGTGCAVIPGPQPCTQVLPPAGALTLKTRAARRPAFTRLGRLRLLATGDSMIQIVDSYLKQRLGRRRGATVRSDAHIGSGISNPAKRDWVRKAGAQSAGFKPDVTVVFLGANDGYPIAGAQCCDVPWIAAYAKRVEAMMRSYLRGGRSYVYWLTLPTPSRASFVRIYSSVNAAIRRAAQRVGDGVRVIDIARVFTPGGRFRQTITFRGRTINARQADGIHLSTAGASVAATLVIDRLRADRALP</sequence>
<dbReference type="Pfam" id="PF04311">
    <property type="entry name" value="DUF459"/>
    <property type="match status" value="1"/>
</dbReference>
<feature type="signal peptide" evidence="1">
    <location>
        <begin position="1"/>
        <end position="27"/>
    </location>
</feature>
<gene>
    <name evidence="2" type="ORF">AVDCRST_MAG67-2403</name>
</gene>
<dbReference type="AlphaFoldDB" id="A0A6J4SUN3"/>
<evidence type="ECO:0000313" key="2">
    <source>
        <dbReference type="EMBL" id="CAA9505628.1"/>
    </source>
</evidence>
<dbReference type="SUPFAM" id="SSF52266">
    <property type="entry name" value="SGNH hydrolase"/>
    <property type="match status" value="1"/>
</dbReference>
<keyword evidence="1" id="KW-0732">Signal</keyword>
<dbReference type="Gene3D" id="3.40.50.1110">
    <property type="entry name" value="SGNH hydrolase"/>
    <property type="match status" value="1"/>
</dbReference>
<dbReference type="InterPro" id="IPR036514">
    <property type="entry name" value="SGNH_hydro_sf"/>
</dbReference>
<organism evidence="2">
    <name type="scientific">uncultured Solirubrobacteraceae bacterium</name>
    <dbReference type="NCBI Taxonomy" id="1162706"/>
    <lineage>
        <taxon>Bacteria</taxon>
        <taxon>Bacillati</taxon>
        <taxon>Actinomycetota</taxon>
        <taxon>Thermoleophilia</taxon>
        <taxon>Solirubrobacterales</taxon>
        <taxon>Solirubrobacteraceae</taxon>
        <taxon>environmental samples</taxon>
    </lineage>
</organism>
<proteinExistence type="predicted"/>